<evidence type="ECO:0008006" key="4">
    <source>
        <dbReference type="Google" id="ProtNLM"/>
    </source>
</evidence>
<gene>
    <name evidence="2" type="ORF">ACFQ4H_24335</name>
</gene>
<feature type="transmembrane region" description="Helical" evidence="1">
    <location>
        <begin position="134"/>
        <end position="152"/>
    </location>
</feature>
<feature type="transmembrane region" description="Helical" evidence="1">
    <location>
        <begin position="213"/>
        <end position="238"/>
    </location>
</feature>
<dbReference type="Proteomes" id="UP001597260">
    <property type="component" value="Unassembled WGS sequence"/>
</dbReference>
<feature type="transmembrane region" description="Helical" evidence="1">
    <location>
        <begin position="56"/>
        <end position="74"/>
    </location>
</feature>
<organism evidence="2 3">
    <name type="scientific">Micromonospora sonneratiae</name>
    <dbReference type="NCBI Taxonomy" id="1184706"/>
    <lineage>
        <taxon>Bacteria</taxon>
        <taxon>Bacillati</taxon>
        <taxon>Actinomycetota</taxon>
        <taxon>Actinomycetes</taxon>
        <taxon>Micromonosporales</taxon>
        <taxon>Micromonosporaceae</taxon>
        <taxon>Micromonospora</taxon>
    </lineage>
</organism>
<comment type="caution">
    <text evidence="2">The sequence shown here is derived from an EMBL/GenBank/DDBJ whole genome shotgun (WGS) entry which is preliminary data.</text>
</comment>
<feature type="transmembrane region" description="Helical" evidence="1">
    <location>
        <begin position="250"/>
        <end position="266"/>
    </location>
</feature>
<proteinExistence type="predicted"/>
<name>A0ABW3YI51_9ACTN</name>
<keyword evidence="3" id="KW-1185">Reference proteome</keyword>
<evidence type="ECO:0000256" key="1">
    <source>
        <dbReference type="SAM" id="Phobius"/>
    </source>
</evidence>
<feature type="transmembrane region" description="Helical" evidence="1">
    <location>
        <begin position="105"/>
        <end position="127"/>
    </location>
</feature>
<feature type="transmembrane region" description="Helical" evidence="1">
    <location>
        <begin position="172"/>
        <end position="192"/>
    </location>
</feature>
<dbReference type="EMBL" id="JBHTMP010000044">
    <property type="protein sequence ID" value="MFD1324217.1"/>
    <property type="molecule type" value="Genomic_DNA"/>
</dbReference>
<feature type="transmembrane region" description="Helical" evidence="1">
    <location>
        <begin position="271"/>
        <end position="288"/>
    </location>
</feature>
<reference evidence="3" key="1">
    <citation type="journal article" date="2019" name="Int. J. Syst. Evol. Microbiol.">
        <title>The Global Catalogue of Microorganisms (GCM) 10K type strain sequencing project: providing services to taxonomists for standard genome sequencing and annotation.</title>
        <authorList>
            <consortium name="The Broad Institute Genomics Platform"/>
            <consortium name="The Broad Institute Genome Sequencing Center for Infectious Disease"/>
            <person name="Wu L."/>
            <person name="Ma J."/>
        </authorList>
    </citation>
    <scope>NUCLEOTIDE SEQUENCE [LARGE SCALE GENOMIC DNA]</scope>
    <source>
        <strain evidence="3">JCM 31037</strain>
    </source>
</reference>
<evidence type="ECO:0000313" key="2">
    <source>
        <dbReference type="EMBL" id="MFD1324217.1"/>
    </source>
</evidence>
<evidence type="ECO:0000313" key="3">
    <source>
        <dbReference type="Proteomes" id="UP001597260"/>
    </source>
</evidence>
<keyword evidence="1" id="KW-1133">Transmembrane helix</keyword>
<accession>A0ABW3YI51</accession>
<keyword evidence="1" id="KW-0472">Membrane</keyword>
<dbReference type="PANTHER" id="PTHR32196">
    <property type="entry name" value="ABC TRANSPORTER PERMEASE PROTEIN YPHD-RELATED-RELATED"/>
    <property type="match status" value="1"/>
</dbReference>
<keyword evidence="1" id="KW-0812">Transmembrane</keyword>
<sequence>MTVLAPPATTPPAPRPRRVADLATRLGWEAVLFLFTVVAAVIVLVQSDGRGLGLPFWLNFAATGLLASGFALSLRTATPNLAVGSLAMLSGLLYADLRADDWPGFVAAAIGVAAVTVLGLILGVVTGLTSTPSWAVSLAGLAVLQAIAFGVYGPPGVLTQAGRSETWEAVVWSTVFVLGSLVGAALFLIAPVRRFLSANRTSGDPASWRPARLVGAIVGFGGSSLLAGLSGVVLTGYLRVALPTGDLHRTLTAVAIALLAGVSIFGRRGGVAGIVLATSLVLLVMHYLRLEGAASWSDALVLGLAILGGAVVSWALEKIGGPEPVQEPISS</sequence>
<protein>
    <recommendedName>
        <fullName evidence="4">Monosaccharide ABC transporter membrane protein, CUT2 family</fullName>
    </recommendedName>
</protein>
<dbReference type="RefSeq" id="WP_377574483.1">
    <property type="nucleotide sequence ID" value="NZ_JBHTMP010000044.1"/>
</dbReference>
<feature type="transmembrane region" description="Helical" evidence="1">
    <location>
        <begin position="26"/>
        <end position="44"/>
    </location>
</feature>
<feature type="transmembrane region" description="Helical" evidence="1">
    <location>
        <begin position="294"/>
        <end position="316"/>
    </location>
</feature>